<dbReference type="STRING" id="34097.SAMN02745150_00759"/>
<evidence type="ECO:0000313" key="2">
    <source>
        <dbReference type="EMBL" id="SFB78085.1"/>
    </source>
</evidence>
<keyword evidence="3" id="KW-1185">Reference proteome</keyword>
<dbReference type="RefSeq" id="WP_092318797.1">
    <property type="nucleotide sequence ID" value="NZ_FOKY01000004.1"/>
</dbReference>
<evidence type="ECO:0000313" key="3">
    <source>
        <dbReference type="Proteomes" id="UP000240042"/>
    </source>
</evidence>
<accession>A0A1I1DT16</accession>
<organism evidence="2 3">
    <name type="scientific">Brevinema andersonii</name>
    <dbReference type="NCBI Taxonomy" id="34097"/>
    <lineage>
        <taxon>Bacteria</taxon>
        <taxon>Pseudomonadati</taxon>
        <taxon>Spirochaetota</taxon>
        <taxon>Spirochaetia</taxon>
        <taxon>Brevinematales</taxon>
        <taxon>Brevinemataceae</taxon>
        <taxon>Brevinema</taxon>
    </lineage>
</organism>
<name>A0A1I1DT16_BREAD</name>
<dbReference type="AlphaFoldDB" id="A0A1I1DT16"/>
<sequence>MKVWNLLFLWLLFMNQPIFPVSASDGTYNDKIILVWKKIPAAVKYKILRIDHIPKKIHKGKEITLEPQVLSIVTNTEFTDSKVSFGEHKYIIVALDHQDNEIHRMEDIGHRKVSDIEFFLEFQKGIDSSLPRIRTMKMLNFVGEKKSGWRGGHLIYKTTGIIKKPLRIMIEYKDFIDQSLKINGTYEVQIFKLFKQQGKLVGTLSVDGIYKGTITHDLIIDNGRAIGGTYKVQQSGKPMTTLPWDITEHPLDDSQYEDVLKNTLKETNNE</sequence>
<reference evidence="3" key="1">
    <citation type="submission" date="2016-10" db="EMBL/GenBank/DDBJ databases">
        <authorList>
            <person name="Varghese N."/>
            <person name="Submissions S."/>
        </authorList>
    </citation>
    <scope>NUCLEOTIDE SEQUENCE [LARGE SCALE GENOMIC DNA]</scope>
    <source>
        <strain evidence="3">ATCC 43811</strain>
    </source>
</reference>
<dbReference type="Proteomes" id="UP000240042">
    <property type="component" value="Unassembled WGS sequence"/>
</dbReference>
<feature type="chain" id="PRO_5015150585" evidence="1">
    <location>
        <begin position="24"/>
        <end position="270"/>
    </location>
</feature>
<evidence type="ECO:0000256" key="1">
    <source>
        <dbReference type="SAM" id="SignalP"/>
    </source>
</evidence>
<feature type="signal peptide" evidence="1">
    <location>
        <begin position="1"/>
        <end position="23"/>
    </location>
</feature>
<gene>
    <name evidence="2" type="ORF">SAMN02745150_00759</name>
</gene>
<proteinExistence type="predicted"/>
<dbReference type="OrthoDB" id="3648721at2"/>
<protein>
    <submittedName>
        <fullName evidence="2">Uncharacterized protein</fullName>
    </submittedName>
</protein>
<dbReference type="EMBL" id="FOKY01000004">
    <property type="protein sequence ID" value="SFB78085.1"/>
    <property type="molecule type" value="Genomic_DNA"/>
</dbReference>
<keyword evidence="1" id="KW-0732">Signal</keyword>